<feature type="domain" description="Haem-binding uptake Tiki superfamily ChaN" evidence="1">
    <location>
        <begin position="36"/>
        <end position="240"/>
    </location>
</feature>
<organism evidence="2 3">
    <name type="scientific">Marinifilum breve</name>
    <dbReference type="NCBI Taxonomy" id="2184082"/>
    <lineage>
        <taxon>Bacteria</taxon>
        <taxon>Pseudomonadati</taxon>
        <taxon>Bacteroidota</taxon>
        <taxon>Bacteroidia</taxon>
        <taxon>Marinilabiliales</taxon>
        <taxon>Marinifilaceae</taxon>
    </lineage>
</organism>
<comment type="caution">
    <text evidence="2">The sequence shown here is derived from an EMBL/GenBank/DDBJ whole genome shotgun (WGS) entry which is preliminary data.</text>
</comment>
<proteinExistence type="predicted"/>
<dbReference type="InterPro" id="IPR007314">
    <property type="entry name" value="Cofac_haem-bd_dom"/>
</dbReference>
<dbReference type="OrthoDB" id="1680202at2"/>
<protein>
    <submittedName>
        <fullName evidence="2">Iron-regulated protein</fullName>
    </submittedName>
</protein>
<accession>A0A2V3ZZ29</accession>
<sequence length="285" mass="33119">MKKLIFLAFILMAFSNGNPTYRLFKENGKPIKYQKMVKQIADADIVLFGELHNNPISHWLELQVTKDMYTLHGNNLVLGAEMFEADNQKFVSMYVKGEMDEESFMDTTRLWENYKTDYKPLLDFAKNNNLHFVASNIPRRYASKVFKGGFEALEELNDQEKSWVAPLPVQYDAELPGYKAMKKMGMHMSADKLDNFPKAQAIKDATMAYFILENWSRGQQFIHYNGAYHSNNYEGIIWYLKQANPDLKIVSIYTATADDIRNMDPKLKGKNTYCIVVREDMTKTY</sequence>
<evidence type="ECO:0000313" key="3">
    <source>
        <dbReference type="Proteomes" id="UP000248079"/>
    </source>
</evidence>
<gene>
    <name evidence="2" type="ORF">DF185_14135</name>
</gene>
<dbReference type="Gene3D" id="3.40.50.11550">
    <property type="match status" value="1"/>
</dbReference>
<keyword evidence="3" id="KW-1185">Reference proteome</keyword>
<dbReference type="RefSeq" id="WP_110361413.1">
    <property type="nucleotide sequence ID" value="NZ_QFLI01000006.1"/>
</dbReference>
<dbReference type="Proteomes" id="UP000248079">
    <property type="component" value="Unassembled WGS sequence"/>
</dbReference>
<evidence type="ECO:0000259" key="1">
    <source>
        <dbReference type="Pfam" id="PF04187"/>
    </source>
</evidence>
<reference evidence="2 3" key="1">
    <citation type="submission" date="2018-05" db="EMBL/GenBank/DDBJ databases">
        <title>Marinifilum breve JC075T sp. nov., a marine bacterium isolated from Yongle Blue Hole in the South China Sea.</title>
        <authorList>
            <person name="Fu T."/>
        </authorList>
    </citation>
    <scope>NUCLEOTIDE SEQUENCE [LARGE SCALE GENOMIC DNA]</scope>
    <source>
        <strain evidence="2 3">JC075</strain>
    </source>
</reference>
<evidence type="ECO:0000313" key="2">
    <source>
        <dbReference type="EMBL" id="PXX99018.1"/>
    </source>
</evidence>
<dbReference type="CDD" id="cd14727">
    <property type="entry name" value="ChanN-like"/>
    <property type="match status" value="1"/>
</dbReference>
<dbReference type="Pfam" id="PF04187">
    <property type="entry name" value="Cofac_haem_bdg"/>
    <property type="match status" value="1"/>
</dbReference>
<dbReference type="SUPFAM" id="SSF159501">
    <property type="entry name" value="EreA/ChaN-like"/>
    <property type="match status" value="1"/>
</dbReference>
<dbReference type="AlphaFoldDB" id="A0A2V3ZZ29"/>
<dbReference type="EMBL" id="QFLI01000006">
    <property type="protein sequence ID" value="PXX99018.1"/>
    <property type="molecule type" value="Genomic_DNA"/>
</dbReference>
<name>A0A2V3ZZ29_9BACT</name>